<keyword evidence="4" id="KW-0963">Cytoplasm</keyword>
<dbReference type="EMBL" id="GBXI01016255">
    <property type="protein sequence ID" value="JAC98036.1"/>
    <property type="molecule type" value="Transcribed_RNA"/>
</dbReference>
<dbReference type="Gene3D" id="1.10.1410.10">
    <property type="match status" value="1"/>
</dbReference>
<feature type="compositionally biased region" description="Polar residues" evidence="9">
    <location>
        <begin position="714"/>
        <end position="730"/>
    </location>
</feature>
<feature type="compositionally biased region" description="Polar residues" evidence="9">
    <location>
        <begin position="812"/>
        <end position="822"/>
    </location>
</feature>
<sequence>MVAGNMKIITLTNVSTVKNQHLSNNVVKTSSPNSINKANGSQQAPGNNTNESPKMRYFNGTSIYNHNDSAKSLQTPKQCNSNNKNVKKSQSHMFYNIPTTSVLNRKKYYQQHHRHNQHQHNFTNNNKDIRNNIAIKNHNSLESDPSNIPCVQKQNIPKVDNSKVEDFVNNNTTLNVNNICIPHIHDDTCDVTTVDNSIALSSHRAKSEFKQQASPTDNFPASIPADKHNCVGENKNINLDCNSCWTNLVTPQYTESPALLSWPWVHISRRKSSSISSTSSYSSSVSSAISASTESNPELQQNIGVTYSSNLNTSKKKSFRKGNTNNNNNRGSIDTRYLSPRGKGQRQRRTSNVSTITDDPESKVSLITESQRNIHLAEDSTAMSTALATNTVSATATTTSTVDSKVETTIAAESTDALVKPSSSVVTLTVTSPSSSSAKEITNIEELANLSVSPTPPAIPTTNTQSSGESSSSSLTLTTPSGSPTVATPGSSPSNSYSLDFLHSVGVQMTGGANISALCKNNPNNNRTITAFNSQNTGVMSPVRTAYSYPLPQRPHPMHGRYASTSGGGVGVGGGSNHMRDQRGHRFQHHHHHHPQQLTIASFMQKDLLNENIIGGGQRSGISENGPEECDGVDVNNNNGDYTNQQSYRNHQRCHNYYQSHYQQSQPHRLPGVQQGYVALHPSFHSEVENDGSSRVIRSGSSNYSQNAKRNSMYQNHQNNGDATSNSTPSLPIHKHGVVEETDCGDGSVVSSDNTKGKSENNNLWSSKQFHQKLLNSKKSNSGSNVSYSCSSSSSTTSSVSSNSSQASTTSYRQQKAKSSTQMNLVIETLPRKANMSAHRSNHRLQQVNYHNQQHHPQQYTSAAGLQSSAVQQPHQNIHNLTYVNTEGLTTLSHVGWGSTTPSRSCSPSLPPPVASTSGIQSQDPISSVVLSYTPNHYQTQQQSFVCGKRLTTPFAMNVPSTQMHSTSPHTVGNMICYTQLNDSTTSCESNQTQGTKSRDYDDSDSSSTNSAVLSQRRNKYQQVKSISLSSSSSTSSTSSSTTRNLNGPVQALSVIAMPHLQSPEPTEFGYNPAFASTSQHYTPQAQPLTSPQQQSPFRSNGVISMLNVPFANTYTDDNLNSMKQQPLKHQGIQHQQRHFYFASGEHINATPLSAHVPNGGYWSPIQHSNFIYPQPANFLATAPCATPTATLSPGFSEHDDHHFHHLHSQQQLNIVNQTEGVPSAGQMKRSSTPQMSGAAVISQQPHQQHRLPQATVSQGGMVTSATNVGSLRQRNGGRSSQQQTLHQHQQMAAPPPTPISHVYPQHNLLFSGPTTHIRSSSNTSHEFFTHTPPDRFLARAHLIEAKEAPSSLLNNSKWDNLSQGVWNKFINSQQTEETFKQKMRLWRYLYIIIKNTYPRFGLYLVGSTISGFGADTSDVDMCLVSRSTSNVEPRMEALFNLTVLRDYLSKSAEFENFNLIEAKVPILRFRDCIHQLEVDLNFNNCVGIKNTHLLYCYSQLDWRLRPMVLVTKLWAQYHNINNAKNMTISSYSLVLMVIHFLQYAVSPAVLPCLHDLFPDKFPLLRSNDFGYVDMNETIGPYESKNTQTIGELFLYFLEYYSCFDYTQFAISVRTGGILPINVCRLAKSSKNDIHQWKELCIEEPFDLTNTARSVYDFETFERVKAVFVASWRILQQTLDLNSIFAPIIIPSSNSISSTLRHAGFQYDDCNNSTPSEVSTSDPNNININANGSTILLGSDNSANVSPATSLSSLPIEPNNNNNNNHITKEIFNNANGKNNSVGGSLTELVS</sequence>
<feature type="region of interest" description="Disordered" evidence="9">
    <location>
        <begin position="310"/>
        <end position="360"/>
    </location>
</feature>
<evidence type="ECO:0000313" key="14">
    <source>
        <dbReference type="EMBL" id="JAD06637.1"/>
    </source>
</evidence>
<feature type="region of interest" description="Disordered" evidence="9">
    <location>
        <begin position="687"/>
        <end position="707"/>
    </location>
</feature>
<feature type="region of interest" description="Disordered" evidence="9">
    <location>
        <begin position="900"/>
        <end position="921"/>
    </location>
</feature>
<evidence type="ECO:0000313" key="13">
    <source>
        <dbReference type="EMBL" id="JAD06208.1"/>
    </source>
</evidence>
<dbReference type="EMBL" id="GBXI01008084">
    <property type="protein sequence ID" value="JAD06208.1"/>
    <property type="molecule type" value="Transcribed_RNA"/>
</dbReference>
<dbReference type="InterPro" id="IPR043519">
    <property type="entry name" value="NT_sf"/>
</dbReference>
<dbReference type="GO" id="GO:0046872">
    <property type="term" value="F:metal ion binding"/>
    <property type="evidence" value="ECO:0007669"/>
    <property type="project" value="UniProtKB-KW"/>
</dbReference>
<evidence type="ECO:0000259" key="11">
    <source>
        <dbReference type="Pfam" id="PF22600"/>
    </source>
</evidence>
<feature type="domain" description="Poly(A) RNA polymerase mitochondrial-like central palm" evidence="11">
    <location>
        <begin position="1362"/>
        <end position="1500"/>
    </location>
</feature>
<dbReference type="GO" id="GO:0031123">
    <property type="term" value="P:RNA 3'-end processing"/>
    <property type="evidence" value="ECO:0007669"/>
    <property type="project" value="TreeGrafter"/>
</dbReference>
<evidence type="ECO:0000256" key="8">
    <source>
        <dbReference type="ARBA" id="ARBA00038491"/>
    </source>
</evidence>
<evidence type="ECO:0000256" key="7">
    <source>
        <dbReference type="ARBA" id="ARBA00022842"/>
    </source>
</evidence>
<name>A0A0A1X667_ZEUCU</name>
<comment type="similarity">
    <text evidence="8">Belongs to the DNA polymerase type-B-like family. GLD2 subfamily.</text>
</comment>
<feature type="region of interest" description="Disordered" evidence="9">
    <location>
        <begin position="24"/>
        <end position="53"/>
    </location>
</feature>
<dbReference type="PANTHER" id="PTHR12271:SF40">
    <property type="entry name" value="POLY(A) RNA POLYMERASE GLD2"/>
    <property type="match status" value="1"/>
</dbReference>
<evidence type="ECO:0000256" key="2">
    <source>
        <dbReference type="ARBA" id="ARBA00001946"/>
    </source>
</evidence>
<feature type="region of interest" description="Disordered" evidence="9">
    <location>
        <begin position="1064"/>
        <end position="1096"/>
    </location>
</feature>
<evidence type="ECO:0000256" key="9">
    <source>
        <dbReference type="SAM" id="MobiDB-lite"/>
    </source>
</evidence>
<feature type="compositionally biased region" description="Polar residues" evidence="9">
    <location>
        <begin position="749"/>
        <end position="765"/>
    </location>
</feature>
<keyword evidence="7" id="KW-0460">Magnesium</keyword>
<comment type="subcellular location">
    <subcellularLocation>
        <location evidence="3">Cytoplasm</location>
    </subcellularLocation>
</comment>
<feature type="region of interest" description="Disordered" evidence="9">
    <location>
        <begin position="740"/>
        <end position="765"/>
    </location>
</feature>
<dbReference type="SUPFAM" id="SSF81631">
    <property type="entry name" value="PAP/OAS1 substrate-binding domain"/>
    <property type="match status" value="1"/>
</dbReference>
<dbReference type="PANTHER" id="PTHR12271">
    <property type="entry name" value="POLY A POLYMERASE CID PAP -RELATED"/>
    <property type="match status" value="1"/>
</dbReference>
<feature type="region of interest" description="Disordered" evidence="9">
    <location>
        <begin position="987"/>
        <end position="1046"/>
    </location>
</feature>
<evidence type="ECO:0000256" key="6">
    <source>
        <dbReference type="ARBA" id="ARBA00022723"/>
    </source>
</evidence>
<reference evidence="14" key="2">
    <citation type="journal article" date="2015" name="Gigascience">
        <title>Reconstructing a comprehensive transcriptome assembly of a white-pupal translocated strain of the pest fruit fly Bactrocera cucurbitae.</title>
        <authorList>
            <person name="Sim S.B."/>
            <person name="Calla B."/>
            <person name="Hall B."/>
            <person name="DeRego T."/>
            <person name="Geib S.M."/>
        </authorList>
    </citation>
    <scope>NUCLEOTIDE SEQUENCE</scope>
</reference>
<feature type="region of interest" description="Disordered" evidence="9">
    <location>
        <begin position="447"/>
        <end position="493"/>
    </location>
</feature>
<comment type="cofactor">
    <cofactor evidence="1">
        <name>Mn(2+)</name>
        <dbReference type="ChEBI" id="CHEBI:29035"/>
    </cofactor>
</comment>
<dbReference type="Pfam" id="PF22600">
    <property type="entry name" value="MTPAP-like_central"/>
    <property type="match status" value="1"/>
</dbReference>
<gene>
    <name evidence="14" type="primary">Gld2_1</name>
    <name evidence="12" type="synonym">Gld2_0</name>
    <name evidence="13" type="synonym">Gld2_3</name>
    <name evidence="12" type="ORF">g.18763</name>
    <name evidence="13" type="ORF">g.18767</name>
    <name evidence="14" type="ORF">g.18769</name>
</gene>
<evidence type="ECO:0000256" key="5">
    <source>
        <dbReference type="ARBA" id="ARBA00022679"/>
    </source>
</evidence>
<reference evidence="14" key="1">
    <citation type="submission" date="2014-11" db="EMBL/GenBank/DDBJ databases">
        <authorList>
            <person name="Geib S."/>
        </authorList>
    </citation>
    <scope>NUCLEOTIDE SEQUENCE</scope>
</reference>
<evidence type="ECO:0000259" key="10">
    <source>
        <dbReference type="Pfam" id="PF03828"/>
    </source>
</evidence>
<feature type="compositionally biased region" description="Low complexity" evidence="9">
    <location>
        <begin position="461"/>
        <end position="485"/>
    </location>
</feature>
<evidence type="ECO:0000313" key="12">
    <source>
        <dbReference type="EMBL" id="JAC98036.1"/>
    </source>
</evidence>
<feature type="compositionally biased region" description="Low complexity" evidence="9">
    <location>
        <begin position="777"/>
        <end position="811"/>
    </location>
</feature>
<feature type="domain" description="PAP-associated" evidence="10">
    <location>
        <begin position="1590"/>
        <end position="1650"/>
    </location>
</feature>
<keyword evidence="6" id="KW-0479">Metal-binding</keyword>
<dbReference type="GO" id="GO:1990817">
    <property type="term" value="F:poly(A) RNA polymerase activity"/>
    <property type="evidence" value="ECO:0007669"/>
    <property type="project" value="TreeGrafter"/>
</dbReference>
<organism evidence="14">
    <name type="scientific">Zeugodacus cucurbitae</name>
    <name type="common">Melon fruit fly</name>
    <name type="synonym">Bactrocera cucurbitae</name>
    <dbReference type="NCBI Taxonomy" id="28588"/>
    <lineage>
        <taxon>Eukaryota</taxon>
        <taxon>Metazoa</taxon>
        <taxon>Ecdysozoa</taxon>
        <taxon>Arthropoda</taxon>
        <taxon>Hexapoda</taxon>
        <taxon>Insecta</taxon>
        <taxon>Pterygota</taxon>
        <taxon>Neoptera</taxon>
        <taxon>Endopterygota</taxon>
        <taxon>Diptera</taxon>
        <taxon>Brachycera</taxon>
        <taxon>Muscomorpha</taxon>
        <taxon>Tephritoidea</taxon>
        <taxon>Tephritidae</taxon>
        <taxon>Zeugodacus</taxon>
        <taxon>Zeugodacus</taxon>
    </lineage>
</organism>
<dbReference type="CDD" id="cd05402">
    <property type="entry name" value="NT_PAP_TUTase"/>
    <property type="match status" value="1"/>
</dbReference>
<dbReference type="InterPro" id="IPR054708">
    <property type="entry name" value="MTPAP-like_central"/>
</dbReference>
<feature type="compositionally biased region" description="Low complexity" evidence="9">
    <location>
        <begin position="1006"/>
        <end position="1015"/>
    </location>
</feature>
<protein>
    <submittedName>
        <fullName evidence="14">Poly(A) RNA polymerase gld-2 homolog A</fullName>
    </submittedName>
</protein>
<feature type="compositionally biased region" description="Low complexity" evidence="9">
    <location>
        <begin position="1271"/>
        <end position="1291"/>
    </location>
</feature>
<dbReference type="GO" id="GO:0005737">
    <property type="term" value="C:cytoplasm"/>
    <property type="evidence" value="ECO:0007669"/>
    <property type="project" value="UniProtKB-SubCell"/>
</dbReference>
<evidence type="ECO:0000256" key="4">
    <source>
        <dbReference type="ARBA" id="ARBA00022490"/>
    </source>
</evidence>
<feature type="compositionally biased region" description="Polar residues" evidence="9">
    <location>
        <begin position="24"/>
        <end position="52"/>
    </location>
</feature>
<feature type="region of interest" description="Disordered" evidence="9">
    <location>
        <begin position="777"/>
        <end position="822"/>
    </location>
</feature>
<feature type="compositionally biased region" description="Polar residues" evidence="9">
    <location>
        <begin position="1075"/>
        <end position="1096"/>
    </location>
</feature>
<feature type="region of interest" description="Disordered" evidence="9">
    <location>
        <begin position="1271"/>
        <end position="1295"/>
    </location>
</feature>
<evidence type="ECO:0000256" key="3">
    <source>
        <dbReference type="ARBA" id="ARBA00004496"/>
    </source>
</evidence>
<dbReference type="EMBL" id="GBXI01007655">
    <property type="protein sequence ID" value="JAD06637.1"/>
    <property type="molecule type" value="Transcribed_RNA"/>
</dbReference>
<dbReference type="Pfam" id="PF03828">
    <property type="entry name" value="PAP_assoc"/>
    <property type="match status" value="1"/>
</dbReference>
<accession>A0A0A1X667</accession>
<proteinExistence type="inferred from homology"/>
<dbReference type="Gene3D" id="3.30.460.10">
    <property type="entry name" value="Beta Polymerase, domain 2"/>
    <property type="match status" value="1"/>
</dbReference>
<feature type="compositionally biased region" description="Low complexity" evidence="9">
    <location>
        <begin position="1026"/>
        <end position="1043"/>
    </location>
</feature>
<keyword evidence="5" id="KW-0808">Transferase</keyword>
<feature type="compositionally biased region" description="Polar residues" evidence="9">
    <location>
        <begin position="987"/>
        <end position="996"/>
    </location>
</feature>
<dbReference type="SUPFAM" id="SSF81301">
    <property type="entry name" value="Nucleotidyltransferase"/>
    <property type="match status" value="1"/>
</dbReference>
<feature type="region of interest" description="Disordered" evidence="9">
    <location>
        <begin position="714"/>
        <end position="733"/>
    </location>
</feature>
<dbReference type="InterPro" id="IPR002058">
    <property type="entry name" value="PAP_assoc"/>
</dbReference>
<comment type="cofactor">
    <cofactor evidence="2">
        <name>Mg(2+)</name>
        <dbReference type="ChEBI" id="CHEBI:18420"/>
    </cofactor>
</comment>
<evidence type="ECO:0000256" key="1">
    <source>
        <dbReference type="ARBA" id="ARBA00001936"/>
    </source>
</evidence>